<gene>
    <name evidence="1" type="ORF">BCR44DRAFT_32139</name>
</gene>
<comment type="caution">
    <text evidence="1">The sequence shown here is derived from an EMBL/GenBank/DDBJ whole genome shotgun (WGS) entry which is preliminary data.</text>
</comment>
<keyword evidence="2" id="KW-1185">Reference proteome</keyword>
<evidence type="ECO:0000313" key="2">
    <source>
        <dbReference type="Proteomes" id="UP000193411"/>
    </source>
</evidence>
<dbReference type="EMBL" id="MCFL01000013">
    <property type="protein sequence ID" value="ORZ37337.1"/>
    <property type="molecule type" value="Genomic_DNA"/>
</dbReference>
<evidence type="ECO:0000313" key="1">
    <source>
        <dbReference type="EMBL" id="ORZ37337.1"/>
    </source>
</evidence>
<name>A0A1Y2HRW6_9FUNG</name>
<dbReference type="AlphaFoldDB" id="A0A1Y2HRW6"/>
<dbReference type="Proteomes" id="UP000193411">
    <property type="component" value="Unassembled WGS sequence"/>
</dbReference>
<reference evidence="1 2" key="1">
    <citation type="submission" date="2016-07" db="EMBL/GenBank/DDBJ databases">
        <title>Pervasive Adenine N6-methylation of Active Genes in Fungi.</title>
        <authorList>
            <consortium name="DOE Joint Genome Institute"/>
            <person name="Mondo S.J."/>
            <person name="Dannebaum R.O."/>
            <person name="Kuo R.C."/>
            <person name="Labutti K."/>
            <person name="Haridas S."/>
            <person name="Kuo A."/>
            <person name="Salamov A."/>
            <person name="Ahrendt S.R."/>
            <person name="Lipzen A."/>
            <person name="Sullivan W."/>
            <person name="Andreopoulos W.B."/>
            <person name="Clum A."/>
            <person name="Lindquist E."/>
            <person name="Daum C."/>
            <person name="Ramamoorthy G.K."/>
            <person name="Gryganskyi A."/>
            <person name="Culley D."/>
            <person name="Magnuson J.K."/>
            <person name="James T.Y."/>
            <person name="O'Malley M.A."/>
            <person name="Stajich J.E."/>
            <person name="Spatafora J.W."/>
            <person name="Visel A."/>
            <person name="Grigoriev I.V."/>
        </authorList>
    </citation>
    <scope>NUCLEOTIDE SEQUENCE [LARGE SCALE GENOMIC DNA]</scope>
    <source>
        <strain evidence="1 2">PL171</strain>
    </source>
</reference>
<accession>A0A1Y2HRW6</accession>
<protein>
    <submittedName>
        <fullName evidence="1">Uncharacterized protein</fullName>
    </submittedName>
</protein>
<proteinExistence type="predicted"/>
<feature type="non-terminal residue" evidence="1">
    <location>
        <position position="1"/>
    </location>
</feature>
<organism evidence="1 2">
    <name type="scientific">Catenaria anguillulae PL171</name>
    <dbReference type="NCBI Taxonomy" id="765915"/>
    <lineage>
        <taxon>Eukaryota</taxon>
        <taxon>Fungi</taxon>
        <taxon>Fungi incertae sedis</taxon>
        <taxon>Blastocladiomycota</taxon>
        <taxon>Blastocladiomycetes</taxon>
        <taxon>Blastocladiales</taxon>
        <taxon>Catenariaceae</taxon>
        <taxon>Catenaria</taxon>
    </lineage>
</organism>
<sequence>SAVASKNRTLTVDIVERSRYRSETFVTLVFRDVEDGRLKSHLAHRIHLVEELFADVSHRLQAYMTIVRERKPALLLQMPKLSTSKVTQSKHGATTIALDVARDPAVEQQVWNMALQVEQKQRQMRLQELELKERNRSQSAALWPNLLREGFYHSPDWNRN</sequence>